<sequence>MYVYIKQPGIVCLLCWLCLSCTLQRTEHPALRQAGYLMEEHADSAFSLLKSISSLTGMSPEDKAGYALLLAEAADKNGYSLLPCDSLLNFALHVYHEEAKEHAIALLYKGKVQQEMENYADALKSYRMALEILSAYPCEFYWKGFVYNMLGGLYGKQNLYAQAKDMYVKACYNDSLARHNRHFISSLSNLGVAYIGYGNIDSAFICQQRALQLSLSTDSFLLHSLYGNIGDLCGRTGRNSIAIICLKRAYDACRLREDSLQCLWNLGEFYYNNGQLDSALYYLNRSKEAVDIHIRYLSFFDLYAIAKQQGNVEKALEYLEISTQLEDSIYSTNVATELEKKTYRWNADAQVRKEQFKAKRRIYTIAMIAVVLLLVIVIIYQQILKNKKIQQSNYKYLLQKLKQNLMDMQQNIAQHEEVIAELKQKQESRVEEIEEKERAIEAMKMEKEKLRNWLFRQSALYTKIDKLANQQKHHKERIAVLTNAEQRQLRVIIGQIYADYIEQLHTRYPKLNEDDVLLLCLQLADLSPFAIALCFGNNDAQIVAQRKYRMKSKME</sequence>
<feature type="coiled-coil region" evidence="1">
    <location>
        <begin position="398"/>
        <end position="484"/>
    </location>
</feature>
<comment type="caution">
    <text evidence="3">The sequence shown here is derived from an EMBL/GenBank/DDBJ whole genome shotgun (WGS) entry which is preliminary data.</text>
</comment>
<dbReference type="Pfam" id="PF13181">
    <property type="entry name" value="TPR_8"/>
    <property type="match status" value="1"/>
</dbReference>
<dbReference type="SUPFAM" id="SSF81901">
    <property type="entry name" value="HCP-like"/>
    <property type="match status" value="1"/>
</dbReference>
<dbReference type="InterPro" id="IPR011990">
    <property type="entry name" value="TPR-like_helical_dom_sf"/>
</dbReference>
<organism evidence="3 4">
    <name type="scientific">Phocaeicola vulgatus str. 3975 RP4</name>
    <dbReference type="NCBI Taxonomy" id="1339352"/>
    <lineage>
        <taxon>Bacteria</taxon>
        <taxon>Pseudomonadati</taxon>
        <taxon>Bacteroidota</taxon>
        <taxon>Bacteroidia</taxon>
        <taxon>Bacteroidales</taxon>
        <taxon>Bacteroidaceae</taxon>
        <taxon>Phocaeicola</taxon>
    </lineage>
</organism>
<proteinExistence type="predicted"/>
<dbReference type="InterPro" id="IPR019734">
    <property type="entry name" value="TPR_rpt"/>
</dbReference>
<name>A0A069SGY0_PHOVU</name>
<reference evidence="3 4" key="1">
    <citation type="submission" date="2014-04" db="EMBL/GenBank/DDBJ databases">
        <authorList>
            <person name="Sears C."/>
            <person name="Carroll K."/>
            <person name="Sack B.R."/>
            <person name="Qadri F."/>
            <person name="Myers L.L."/>
            <person name="Chung G.-T."/>
            <person name="Escheverria P."/>
            <person name="Fraser C.M."/>
            <person name="Sadzewicz L."/>
            <person name="Shefchek K.A."/>
            <person name="Tallon L."/>
            <person name="Das S.P."/>
            <person name="Daugherty S."/>
            <person name="Mongodin E.F."/>
        </authorList>
    </citation>
    <scope>NUCLEOTIDE SEQUENCE [LARGE SCALE GENOMIC DNA]</scope>
    <source>
        <strain evidence="3 4">3975 RP4</strain>
    </source>
</reference>
<protein>
    <submittedName>
        <fullName evidence="3">TPR repeat family protein</fullName>
    </submittedName>
</protein>
<evidence type="ECO:0000256" key="1">
    <source>
        <dbReference type="SAM" id="Coils"/>
    </source>
</evidence>
<evidence type="ECO:0000256" key="2">
    <source>
        <dbReference type="SAM" id="Phobius"/>
    </source>
</evidence>
<dbReference type="RefSeq" id="WP_032953298.1">
    <property type="nucleotide sequence ID" value="NZ_JNHM01000093.1"/>
</dbReference>
<dbReference type="SMART" id="SM00028">
    <property type="entry name" value="TPR"/>
    <property type="match status" value="6"/>
</dbReference>
<gene>
    <name evidence="3" type="ORF">M099_3409</name>
</gene>
<keyword evidence="2" id="KW-0472">Membrane</keyword>
<dbReference type="Proteomes" id="UP000027661">
    <property type="component" value="Unassembled WGS sequence"/>
</dbReference>
<keyword evidence="2" id="KW-0812">Transmembrane</keyword>
<evidence type="ECO:0000313" key="3">
    <source>
        <dbReference type="EMBL" id="KDS47846.1"/>
    </source>
</evidence>
<evidence type="ECO:0000313" key="4">
    <source>
        <dbReference type="Proteomes" id="UP000027661"/>
    </source>
</evidence>
<accession>A0A069SGY0</accession>
<dbReference type="PATRIC" id="fig|1339352.3.peg.3232"/>
<feature type="transmembrane region" description="Helical" evidence="2">
    <location>
        <begin position="362"/>
        <end position="380"/>
    </location>
</feature>
<dbReference type="EMBL" id="JNHM01000093">
    <property type="protein sequence ID" value="KDS47846.1"/>
    <property type="molecule type" value="Genomic_DNA"/>
</dbReference>
<dbReference type="AlphaFoldDB" id="A0A069SGY0"/>
<keyword evidence="1" id="KW-0175">Coiled coil</keyword>
<keyword evidence="2" id="KW-1133">Transmembrane helix</keyword>
<dbReference type="Gene3D" id="1.25.40.10">
    <property type="entry name" value="Tetratricopeptide repeat domain"/>
    <property type="match status" value="2"/>
</dbReference>